<name>A0ABS6VP93_9GAMM</name>
<comment type="caution">
    <text evidence="1">The sequence shown here is derived from an EMBL/GenBank/DDBJ whole genome shotgun (WGS) entry which is preliminary data.</text>
</comment>
<keyword evidence="2" id="KW-1185">Reference proteome</keyword>
<dbReference type="RefSeq" id="WP_219042098.1">
    <property type="nucleotide sequence ID" value="NZ_JAHWDQ010000001.1"/>
</dbReference>
<reference evidence="1" key="1">
    <citation type="submission" date="2021-07" db="EMBL/GenBank/DDBJ databases">
        <title>Zhongshania sp. CAU 1632 isolated from seawater.</title>
        <authorList>
            <person name="Kim W."/>
        </authorList>
    </citation>
    <scope>NUCLEOTIDE SEQUENCE</scope>
    <source>
        <strain evidence="1">CAU 1632</strain>
    </source>
</reference>
<evidence type="ECO:0000313" key="1">
    <source>
        <dbReference type="EMBL" id="MBW2939863.1"/>
    </source>
</evidence>
<sequence>MTPLNPKKLLNSKWTALKPERKEKHFLIREVEFDEDGQVIHCLVEAIMTKREFEIDWRDLKNTARWQAGWC</sequence>
<dbReference type="NCBIfam" id="TIGR02450">
    <property type="entry name" value="TIGR02450 family Trp-rich protein"/>
    <property type="match status" value="1"/>
</dbReference>
<organism evidence="1 2">
    <name type="scientific">Zhongshania aquimaris</name>
    <dbReference type="NCBI Taxonomy" id="2857107"/>
    <lineage>
        <taxon>Bacteria</taxon>
        <taxon>Pseudomonadati</taxon>
        <taxon>Pseudomonadota</taxon>
        <taxon>Gammaproteobacteria</taxon>
        <taxon>Cellvibrionales</taxon>
        <taxon>Spongiibacteraceae</taxon>
        <taxon>Zhongshania</taxon>
    </lineage>
</organism>
<dbReference type="InterPro" id="IPR012663">
    <property type="entry name" value="CHP02450_Tryp"/>
</dbReference>
<dbReference type="Proteomes" id="UP001166291">
    <property type="component" value="Unassembled WGS sequence"/>
</dbReference>
<dbReference type="EMBL" id="JAHWDQ010000001">
    <property type="protein sequence ID" value="MBW2939863.1"/>
    <property type="molecule type" value="Genomic_DNA"/>
</dbReference>
<protein>
    <submittedName>
        <fullName evidence="1">TIGR02450 family Trp-rich protein</fullName>
    </submittedName>
</protein>
<proteinExistence type="predicted"/>
<dbReference type="Pfam" id="PF09493">
    <property type="entry name" value="DUF2389"/>
    <property type="match status" value="1"/>
</dbReference>
<evidence type="ECO:0000313" key="2">
    <source>
        <dbReference type="Proteomes" id="UP001166291"/>
    </source>
</evidence>
<accession>A0ABS6VP93</accession>
<gene>
    <name evidence="1" type="ORF">KXJ70_03710</name>
</gene>